<reference evidence="5 6" key="1">
    <citation type="submission" date="2021-04" db="EMBL/GenBank/DDBJ databases">
        <authorList>
            <person name="Bliznina A."/>
        </authorList>
    </citation>
    <scope>NUCLEOTIDE SEQUENCE [LARGE SCALE GENOMIC DNA]</scope>
</reference>
<feature type="compositionally biased region" description="Low complexity" evidence="4">
    <location>
        <begin position="1"/>
        <end position="13"/>
    </location>
</feature>
<feature type="repeat" description="TPR" evidence="3">
    <location>
        <begin position="608"/>
        <end position="641"/>
    </location>
</feature>
<dbReference type="SMART" id="SM00028">
    <property type="entry name" value="TPR"/>
    <property type="match status" value="5"/>
</dbReference>
<protein>
    <submittedName>
        <fullName evidence="5">Oidioi.mRNA.OKI2018_I69.chr1.g675.t1.cds</fullName>
    </submittedName>
</protein>
<dbReference type="PROSITE" id="PS50005">
    <property type="entry name" value="TPR"/>
    <property type="match status" value="2"/>
</dbReference>
<dbReference type="InterPro" id="IPR011990">
    <property type="entry name" value="TPR-like_helical_dom_sf"/>
</dbReference>
<evidence type="ECO:0000313" key="6">
    <source>
        <dbReference type="Proteomes" id="UP001158576"/>
    </source>
</evidence>
<keyword evidence="2 3" id="KW-0802">TPR repeat</keyword>
<evidence type="ECO:0000256" key="1">
    <source>
        <dbReference type="ARBA" id="ARBA00022737"/>
    </source>
</evidence>
<dbReference type="Pfam" id="PF14559">
    <property type="entry name" value="TPR_19"/>
    <property type="match status" value="1"/>
</dbReference>
<feature type="repeat" description="TPR" evidence="3">
    <location>
        <begin position="840"/>
        <end position="873"/>
    </location>
</feature>
<dbReference type="PANTHER" id="PTHR44314">
    <property type="entry name" value="CILIA- AND FLAGELLA-ASSOCIATED PROTEIN 70"/>
    <property type="match status" value="1"/>
</dbReference>
<keyword evidence="6" id="KW-1185">Reference proteome</keyword>
<name>A0ABN7SP81_OIKDI</name>
<evidence type="ECO:0000256" key="4">
    <source>
        <dbReference type="SAM" id="MobiDB-lite"/>
    </source>
</evidence>
<dbReference type="PANTHER" id="PTHR44314:SF1">
    <property type="entry name" value="CILIA- AND FLAGELLA-ASSOCIATED PROTEIN 70"/>
    <property type="match status" value="1"/>
</dbReference>
<feature type="region of interest" description="Disordered" evidence="4">
    <location>
        <begin position="377"/>
        <end position="403"/>
    </location>
</feature>
<dbReference type="InterPro" id="IPR019734">
    <property type="entry name" value="TPR_rpt"/>
</dbReference>
<accession>A0ABN7SP81</accession>
<sequence length="962" mass="107627">MSRRTSQATSRASFAKSPAVQRDPNMKETVISFNIKGGQNLSATKDGSEMFIRLSFGSFTAESEYVEAKTEASNVKLAIKEEISGTSTPFFDNLVRYPLTVSLIEMLPKEKKQKEDKIICHREVHRDLSPFLKGKRKISESVREVSKEAPNVQVNLEISVSISPELKPEFLEKNRIMTLRLIYASGVPDSWVGNNFNACLPIQKEENETAAIKFSGKAENAFNTSEKLPLFWSGLKNTTEKIIAKENYKIPDSAEAEENADGECPNAIVFTSERKMIMSEDDCRAFEARIAKVSNLLPIEVSKVKDTDAKAKGKAKPDDGELHNHGIALINLESLLYPGVKSVSGKFKLNPFTQNQLIRAGYGESITASSCNSGTILSMGSTSRNDSSDAGGASDIRPESRQMAQDALPYKEMNSSIFFEISFSRALVDRATLQDLDKNLATLIPMRPKIPRKKYGADISVQEYKKQITEVAKQVLAEIRAFAPSTKGESFEKSLLYQLNRTGKHAQYHELLKNSIIRVVREKFLKKKDFEDPEAKKEFIEQLYVFLIEQMHVAINEQVVKQTDEEPIPDVVTVEELAKVALLAEKIGDLKKAEATWLELLSRDEANSDNWAGYGRVCYRKGDIGRAYEAFKQAVSLEHSEPWYMILASLLAREEGFPNEAKLILQRAAANPDYNDQSTKGGKESRLMERALSNIFLSEIHEEQLENRLSEFTKLEGKRLIKLLNSAHPGEGVLLEAAEKLFDSGFCEVSDNLLAKYLSSLDAEEPIPTAALLLRTRLMIQLGKIDTAMETVIQATEADHKNANVWALKGEILHIQGNEEAAKECFSRCLSYTTPCKDPAFVCLQLGDIFSAEEKWEEARNYYLHACRLSPTSISWLGVGICSLRMSRLLEAEDALAEANLLDSKSPEVWGYLSVLCLRTHRKVEAEQSFKYSMKLGLDESSSLHKEIRGLQAKHGFGDPSL</sequence>
<dbReference type="SUPFAM" id="SSF48452">
    <property type="entry name" value="TPR-like"/>
    <property type="match status" value="2"/>
</dbReference>
<evidence type="ECO:0000256" key="3">
    <source>
        <dbReference type="PROSITE-ProRule" id="PRU00339"/>
    </source>
</evidence>
<keyword evidence="1" id="KW-0677">Repeat</keyword>
<feature type="region of interest" description="Disordered" evidence="4">
    <location>
        <begin position="1"/>
        <end position="21"/>
    </location>
</feature>
<evidence type="ECO:0000256" key="2">
    <source>
        <dbReference type="ARBA" id="ARBA00022803"/>
    </source>
</evidence>
<dbReference type="Proteomes" id="UP001158576">
    <property type="component" value="Chromosome 1"/>
</dbReference>
<dbReference type="EMBL" id="OU015566">
    <property type="protein sequence ID" value="CAG5103228.1"/>
    <property type="molecule type" value="Genomic_DNA"/>
</dbReference>
<dbReference type="Gene3D" id="1.25.40.10">
    <property type="entry name" value="Tetratricopeptide repeat domain"/>
    <property type="match status" value="2"/>
</dbReference>
<organism evidence="5 6">
    <name type="scientific">Oikopleura dioica</name>
    <name type="common">Tunicate</name>
    <dbReference type="NCBI Taxonomy" id="34765"/>
    <lineage>
        <taxon>Eukaryota</taxon>
        <taxon>Metazoa</taxon>
        <taxon>Chordata</taxon>
        <taxon>Tunicata</taxon>
        <taxon>Appendicularia</taxon>
        <taxon>Copelata</taxon>
        <taxon>Oikopleuridae</taxon>
        <taxon>Oikopleura</taxon>
    </lineage>
</organism>
<gene>
    <name evidence="5" type="ORF">OKIOD_LOCUS9440</name>
</gene>
<dbReference type="InterPro" id="IPR052628">
    <property type="entry name" value="CFAP70"/>
</dbReference>
<dbReference type="Pfam" id="PF13432">
    <property type="entry name" value="TPR_16"/>
    <property type="match status" value="1"/>
</dbReference>
<evidence type="ECO:0000313" key="5">
    <source>
        <dbReference type="EMBL" id="CAG5103228.1"/>
    </source>
</evidence>
<proteinExistence type="predicted"/>